<evidence type="ECO:0000313" key="9">
    <source>
        <dbReference type="EMBL" id="HIR12457.1"/>
    </source>
</evidence>
<dbReference type="GO" id="GO:0005524">
    <property type="term" value="F:ATP binding"/>
    <property type="evidence" value="ECO:0007669"/>
    <property type="project" value="UniProtKB-KW"/>
</dbReference>
<evidence type="ECO:0000256" key="1">
    <source>
        <dbReference type="ARBA" id="ARBA00005085"/>
    </source>
</evidence>
<dbReference type="EC" id="6.3.1.20" evidence="3"/>
<evidence type="ECO:0000256" key="7">
    <source>
        <dbReference type="ARBA" id="ARBA00048037"/>
    </source>
</evidence>
<dbReference type="AlphaFoldDB" id="A0A9D1ABR7"/>
<proteinExistence type="predicted"/>
<dbReference type="Proteomes" id="UP000886757">
    <property type="component" value="Unassembled WGS sequence"/>
</dbReference>
<dbReference type="GO" id="GO:0017118">
    <property type="term" value="F:lipoyltransferase activity"/>
    <property type="evidence" value="ECO:0007669"/>
    <property type="project" value="TreeGrafter"/>
</dbReference>
<evidence type="ECO:0000313" key="10">
    <source>
        <dbReference type="Proteomes" id="UP000886757"/>
    </source>
</evidence>
<sequence length="163" mass="18981">TDKKQMEAYLSVSDEKLKSNGVQSVRARTVNLKTLNEKITIPALKEALVSACEEVYGFGSRTLGESRLDWGEVGRLEKKFSLEDWKYGQKISFQHEWEHRFPWGNAQLQLQVSGGRIQELRIYTDALDGTLSEQFQVRWRGRRYDPARLVEDLEKWKPEAMNM</sequence>
<evidence type="ECO:0000256" key="2">
    <source>
        <dbReference type="ARBA" id="ARBA00005124"/>
    </source>
</evidence>
<evidence type="ECO:0000256" key="3">
    <source>
        <dbReference type="ARBA" id="ARBA00012367"/>
    </source>
</evidence>
<keyword evidence="5" id="KW-0547">Nucleotide-binding</keyword>
<comment type="pathway">
    <text evidence="2">Protein modification; protein lipoylation via exogenous pathway; protein N(6)-(lipoyl)lysine from lipoate: step 1/2.</text>
</comment>
<evidence type="ECO:0000259" key="8">
    <source>
        <dbReference type="Pfam" id="PF10437"/>
    </source>
</evidence>
<dbReference type="GO" id="GO:0005737">
    <property type="term" value="C:cytoplasm"/>
    <property type="evidence" value="ECO:0007669"/>
    <property type="project" value="TreeGrafter"/>
</dbReference>
<gene>
    <name evidence="9" type="ORF">IAB31_00860</name>
</gene>
<protein>
    <recommendedName>
        <fullName evidence="3">lipoate--protein ligase</fullName>
        <ecNumber evidence="3">6.3.1.20</ecNumber>
    </recommendedName>
</protein>
<keyword evidence="4 9" id="KW-0436">Ligase</keyword>
<dbReference type="InterPro" id="IPR019491">
    <property type="entry name" value="Lipoate_protein_ligase_C"/>
</dbReference>
<dbReference type="InterPro" id="IPR045864">
    <property type="entry name" value="aa-tRNA-synth_II/BPL/LPL"/>
</dbReference>
<feature type="domain" description="Lipoate protein ligase C-terminal" evidence="8">
    <location>
        <begin position="92"/>
        <end position="157"/>
    </location>
</feature>
<dbReference type="PANTHER" id="PTHR12561">
    <property type="entry name" value="LIPOATE-PROTEIN LIGASE"/>
    <property type="match status" value="1"/>
</dbReference>
<organism evidence="9 10">
    <name type="scientific">Candidatus Choladousia intestinavium</name>
    <dbReference type="NCBI Taxonomy" id="2840727"/>
    <lineage>
        <taxon>Bacteria</taxon>
        <taxon>Bacillati</taxon>
        <taxon>Bacillota</taxon>
        <taxon>Clostridia</taxon>
        <taxon>Lachnospirales</taxon>
        <taxon>Lachnospiraceae</taxon>
        <taxon>Lachnospiraceae incertae sedis</taxon>
        <taxon>Candidatus Choladousia</taxon>
    </lineage>
</organism>
<dbReference type="SUPFAM" id="SSF55681">
    <property type="entry name" value="Class II aaRS and biotin synthetases"/>
    <property type="match status" value="1"/>
</dbReference>
<comment type="pathway">
    <text evidence="1">Protein modification; protein lipoylation via exogenous pathway; protein N(6)-(lipoyl)lysine from lipoate: step 2/2.</text>
</comment>
<evidence type="ECO:0000256" key="5">
    <source>
        <dbReference type="ARBA" id="ARBA00022741"/>
    </source>
</evidence>
<dbReference type="GO" id="GO:0009249">
    <property type="term" value="P:protein lipoylation"/>
    <property type="evidence" value="ECO:0007669"/>
    <property type="project" value="InterPro"/>
</dbReference>
<name>A0A9D1ABR7_9FIRM</name>
<reference evidence="9" key="1">
    <citation type="submission" date="2020-10" db="EMBL/GenBank/DDBJ databases">
        <authorList>
            <person name="Gilroy R."/>
        </authorList>
    </citation>
    <scope>NUCLEOTIDE SEQUENCE</scope>
    <source>
        <strain evidence="9">ChiSjej4B22-8148</strain>
    </source>
</reference>
<accession>A0A9D1ABR7</accession>
<feature type="non-terminal residue" evidence="9">
    <location>
        <position position="1"/>
    </location>
</feature>
<comment type="catalytic activity">
    <reaction evidence="7">
        <text>L-lysyl-[lipoyl-carrier protein] + (R)-lipoate + ATP = N(6)-[(R)-lipoyl]-L-lysyl-[lipoyl-carrier protein] + AMP + diphosphate + H(+)</text>
        <dbReference type="Rhea" id="RHEA:49288"/>
        <dbReference type="Rhea" id="RHEA-COMP:10500"/>
        <dbReference type="Rhea" id="RHEA-COMP:10502"/>
        <dbReference type="ChEBI" id="CHEBI:15378"/>
        <dbReference type="ChEBI" id="CHEBI:29969"/>
        <dbReference type="ChEBI" id="CHEBI:30616"/>
        <dbReference type="ChEBI" id="CHEBI:33019"/>
        <dbReference type="ChEBI" id="CHEBI:83088"/>
        <dbReference type="ChEBI" id="CHEBI:83099"/>
        <dbReference type="ChEBI" id="CHEBI:456215"/>
        <dbReference type="EC" id="6.3.1.20"/>
    </reaction>
</comment>
<dbReference type="EMBL" id="DVGK01000012">
    <property type="protein sequence ID" value="HIR12457.1"/>
    <property type="molecule type" value="Genomic_DNA"/>
</dbReference>
<evidence type="ECO:0000256" key="6">
    <source>
        <dbReference type="ARBA" id="ARBA00022840"/>
    </source>
</evidence>
<reference evidence="9" key="2">
    <citation type="journal article" date="2021" name="PeerJ">
        <title>Extensive microbial diversity within the chicken gut microbiome revealed by metagenomics and culture.</title>
        <authorList>
            <person name="Gilroy R."/>
            <person name="Ravi A."/>
            <person name="Getino M."/>
            <person name="Pursley I."/>
            <person name="Horton D.L."/>
            <person name="Alikhan N.F."/>
            <person name="Baker D."/>
            <person name="Gharbi K."/>
            <person name="Hall N."/>
            <person name="Watson M."/>
            <person name="Adriaenssens E.M."/>
            <person name="Foster-Nyarko E."/>
            <person name="Jarju S."/>
            <person name="Secka A."/>
            <person name="Antonio M."/>
            <person name="Oren A."/>
            <person name="Chaudhuri R.R."/>
            <person name="La Ragione R."/>
            <person name="Hildebrand F."/>
            <person name="Pallen M.J."/>
        </authorList>
    </citation>
    <scope>NUCLEOTIDE SEQUENCE</scope>
    <source>
        <strain evidence="9">ChiSjej4B22-8148</strain>
    </source>
</reference>
<dbReference type="Gene3D" id="3.30.930.10">
    <property type="entry name" value="Bira Bifunctional Protein, Domain 2"/>
    <property type="match status" value="1"/>
</dbReference>
<dbReference type="Gene3D" id="3.30.390.50">
    <property type="entry name" value="CO dehydrogenase flavoprotein, C-terminal domain"/>
    <property type="match status" value="1"/>
</dbReference>
<keyword evidence="6" id="KW-0067">ATP-binding</keyword>
<dbReference type="Pfam" id="PF10437">
    <property type="entry name" value="Lip_prot_lig_C"/>
    <property type="match status" value="1"/>
</dbReference>
<dbReference type="InterPro" id="IPR004562">
    <property type="entry name" value="LipoylTrfase_LipoateP_Ligase"/>
</dbReference>
<dbReference type="PANTHER" id="PTHR12561:SF3">
    <property type="entry name" value="LIPOYLTRANSFERASE 1, MITOCHONDRIAL"/>
    <property type="match status" value="1"/>
</dbReference>
<evidence type="ECO:0000256" key="4">
    <source>
        <dbReference type="ARBA" id="ARBA00022598"/>
    </source>
</evidence>
<dbReference type="SUPFAM" id="SSF82649">
    <property type="entry name" value="SufE/NifU"/>
    <property type="match status" value="1"/>
</dbReference>
<comment type="caution">
    <text evidence="9">The sequence shown here is derived from an EMBL/GenBank/DDBJ whole genome shotgun (WGS) entry which is preliminary data.</text>
</comment>
<dbReference type="GO" id="GO:0016979">
    <property type="term" value="F:lipoate-protein ligase activity"/>
    <property type="evidence" value="ECO:0007669"/>
    <property type="project" value="UniProtKB-EC"/>
</dbReference>